<feature type="region of interest" description="Disordered" evidence="1">
    <location>
        <begin position="39"/>
        <end position="58"/>
    </location>
</feature>
<keyword evidence="3" id="KW-1185">Reference proteome</keyword>
<accession>A0ABN9ATL0</accession>
<feature type="non-terminal residue" evidence="2">
    <location>
        <position position="58"/>
    </location>
</feature>
<organism evidence="2 3">
    <name type="scientific">Staurois parvus</name>
    <dbReference type="NCBI Taxonomy" id="386267"/>
    <lineage>
        <taxon>Eukaryota</taxon>
        <taxon>Metazoa</taxon>
        <taxon>Chordata</taxon>
        <taxon>Craniata</taxon>
        <taxon>Vertebrata</taxon>
        <taxon>Euteleostomi</taxon>
        <taxon>Amphibia</taxon>
        <taxon>Batrachia</taxon>
        <taxon>Anura</taxon>
        <taxon>Neobatrachia</taxon>
        <taxon>Ranoidea</taxon>
        <taxon>Ranidae</taxon>
        <taxon>Staurois</taxon>
    </lineage>
</organism>
<name>A0ABN9ATL0_9NEOB</name>
<sequence>MLQVPEDYRTIHEAQCNSRMRSGYLAVKPQAVTATLKMPAPRERRRQPVTWAVGNTLR</sequence>
<gene>
    <name evidence="2" type="ORF">SPARVUS_LOCUS1244480</name>
</gene>
<protein>
    <submittedName>
        <fullName evidence="2">Uncharacterized protein</fullName>
    </submittedName>
</protein>
<reference evidence="2" key="1">
    <citation type="submission" date="2023-05" db="EMBL/GenBank/DDBJ databases">
        <authorList>
            <person name="Stuckert A."/>
        </authorList>
    </citation>
    <scope>NUCLEOTIDE SEQUENCE</scope>
</reference>
<evidence type="ECO:0000313" key="2">
    <source>
        <dbReference type="EMBL" id="CAI9537550.1"/>
    </source>
</evidence>
<evidence type="ECO:0000256" key="1">
    <source>
        <dbReference type="SAM" id="MobiDB-lite"/>
    </source>
</evidence>
<dbReference type="Proteomes" id="UP001162483">
    <property type="component" value="Unassembled WGS sequence"/>
</dbReference>
<proteinExistence type="predicted"/>
<evidence type="ECO:0000313" key="3">
    <source>
        <dbReference type="Proteomes" id="UP001162483"/>
    </source>
</evidence>
<dbReference type="EMBL" id="CATNWA010000616">
    <property type="protein sequence ID" value="CAI9537550.1"/>
    <property type="molecule type" value="Genomic_DNA"/>
</dbReference>
<comment type="caution">
    <text evidence="2">The sequence shown here is derived from an EMBL/GenBank/DDBJ whole genome shotgun (WGS) entry which is preliminary data.</text>
</comment>